<dbReference type="PANTHER" id="PTHR21381">
    <property type="entry name" value="ZGC:162297"/>
    <property type="match status" value="1"/>
</dbReference>
<proteinExistence type="inferred from homology"/>
<evidence type="ECO:0000313" key="3">
    <source>
        <dbReference type="Proteomes" id="UP000050761"/>
    </source>
</evidence>
<accession>A0A3P8FL52</accession>
<dbReference type="PIRSF" id="PIRSF005956">
    <property type="entry name" value="BtpA"/>
    <property type="match status" value="1"/>
</dbReference>
<dbReference type="AlphaFoldDB" id="A0A183GF45"/>
<dbReference type="PANTHER" id="PTHR21381:SF3">
    <property type="entry name" value="SGC REGION PROTEIN SGCQ-RELATED"/>
    <property type="match status" value="1"/>
</dbReference>
<sequence length="262" mass="28312">MKRAIRLINECARPYVFGMIHVPALPGTPMNRLSMPEILSIVRKETQIYAAANVDGLIVENMHDIPYVKSPVGPEITSSMTMACQMVTNTLGKQRDAMVLGVQILAAANKEAVAVAHCTGRSFSPRWMDGCAGDLLRYRRSIGADSVAVVTDVKKKHSSHAVTSDLSIGDVAQGAEFFLADGVVVTGRCTGQAADFNDLEEVRKSCSLPVFVGSGVSISNVHQFSAADALIVGSEFKKGGKWKNELEAERVKLFMNRINTLV</sequence>
<evidence type="ECO:0000313" key="4">
    <source>
        <dbReference type="WBParaSite" id="HPBE_0002099601-mRNA-1"/>
    </source>
</evidence>
<dbReference type="EMBL" id="UZAH01032605">
    <property type="protein sequence ID" value="VDP22833.1"/>
    <property type="molecule type" value="Genomic_DNA"/>
</dbReference>
<accession>A0A183GF45</accession>
<dbReference type="WBParaSite" id="HPBE_0002099601-mRNA-1">
    <property type="protein sequence ID" value="HPBE_0002099601-mRNA-1"/>
    <property type="gene ID" value="HPBE_0002099601"/>
</dbReference>
<dbReference type="Pfam" id="PF03437">
    <property type="entry name" value="BtpA"/>
    <property type="match status" value="1"/>
</dbReference>
<dbReference type="SUPFAM" id="SSF51366">
    <property type="entry name" value="Ribulose-phoshate binding barrel"/>
    <property type="match status" value="1"/>
</dbReference>
<comment type="similarity">
    <text evidence="1">Belongs to the BtpA family.</text>
</comment>
<dbReference type="InterPro" id="IPR011060">
    <property type="entry name" value="RibuloseP-bd_barrel"/>
</dbReference>
<gene>
    <name evidence="2" type="ORF">HPBE_LOCUS20995</name>
</gene>
<evidence type="ECO:0000256" key="1">
    <source>
        <dbReference type="ARBA" id="ARBA00006007"/>
    </source>
</evidence>
<dbReference type="InterPro" id="IPR005137">
    <property type="entry name" value="BtpA"/>
</dbReference>
<dbReference type="Proteomes" id="UP000050761">
    <property type="component" value="Unassembled WGS sequence"/>
</dbReference>
<reference evidence="2 3" key="1">
    <citation type="submission" date="2018-11" db="EMBL/GenBank/DDBJ databases">
        <authorList>
            <consortium name="Pathogen Informatics"/>
        </authorList>
    </citation>
    <scope>NUCLEOTIDE SEQUENCE [LARGE SCALE GENOMIC DNA]</scope>
</reference>
<dbReference type="OrthoDB" id="10045006at2759"/>
<reference evidence="4" key="2">
    <citation type="submission" date="2019-09" db="UniProtKB">
        <authorList>
            <consortium name="WormBaseParasite"/>
        </authorList>
    </citation>
    <scope>IDENTIFICATION</scope>
</reference>
<organism evidence="3 4">
    <name type="scientific">Heligmosomoides polygyrus</name>
    <name type="common">Parasitic roundworm</name>
    <dbReference type="NCBI Taxonomy" id="6339"/>
    <lineage>
        <taxon>Eukaryota</taxon>
        <taxon>Metazoa</taxon>
        <taxon>Ecdysozoa</taxon>
        <taxon>Nematoda</taxon>
        <taxon>Chromadorea</taxon>
        <taxon>Rhabditida</taxon>
        <taxon>Rhabditina</taxon>
        <taxon>Rhabditomorpha</taxon>
        <taxon>Strongyloidea</taxon>
        <taxon>Heligmosomidae</taxon>
        <taxon>Heligmosomoides</taxon>
    </lineage>
</organism>
<protein>
    <submittedName>
        <fullName evidence="4">BtpA/SgcQ family protein</fullName>
    </submittedName>
</protein>
<evidence type="ECO:0000313" key="2">
    <source>
        <dbReference type="EMBL" id="VDP22833.1"/>
    </source>
</evidence>
<keyword evidence="3" id="KW-1185">Reference proteome</keyword>
<name>A0A183GF45_HELPZ</name>